<accession>A0A6N2NE50</accession>
<proteinExistence type="predicted"/>
<protein>
    <submittedName>
        <fullName evidence="1">Uncharacterized protein</fullName>
    </submittedName>
</protein>
<gene>
    <name evidence="1" type="ORF">SVIM_LOCUS493019</name>
</gene>
<name>A0A6N2NE50_SALVM</name>
<sequence length="86" mass="9927">MAIKTPRTPQYRTLFYGPTPKILARQKSGEKIREIENKTREKSQCNSGTVSAVVNLFNISLGGERASRRANCCCNERWQRRWVNLL</sequence>
<organism evidence="1">
    <name type="scientific">Salix viminalis</name>
    <name type="common">Common osier</name>
    <name type="synonym">Basket willow</name>
    <dbReference type="NCBI Taxonomy" id="40686"/>
    <lineage>
        <taxon>Eukaryota</taxon>
        <taxon>Viridiplantae</taxon>
        <taxon>Streptophyta</taxon>
        <taxon>Embryophyta</taxon>
        <taxon>Tracheophyta</taxon>
        <taxon>Spermatophyta</taxon>
        <taxon>Magnoliopsida</taxon>
        <taxon>eudicotyledons</taxon>
        <taxon>Gunneridae</taxon>
        <taxon>Pentapetalae</taxon>
        <taxon>rosids</taxon>
        <taxon>fabids</taxon>
        <taxon>Malpighiales</taxon>
        <taxon>Salicaceae</taxon>
        <taxon>Saliceae</taxon>
        <taxon>Salix</taxon>
    </lineage>
</organism>
<dbReference type="AlphaFoldDB" id="A0A6N2NE50"/>
<dbReference type="EMBL" id="CAADRP010002262">
    <property type="protein sequence ID" value="VFU64306.1"/>
    <property type="molecule type" value="Genomic_DNA"/>
</dbReference>
<reference evidence="1" key="1">
    <citation type="submission" date="2019-03" db="EMBL/GenBank/DDBJ databases">
        <authorList>
            <person name="Mank J."/>
            <person name="Almeida P."/>
        </authorList>
    </citation>
    <scope>NUCLEOTIDE SEQUENCE</scope>
    <source>
        <strain evidence="1">78183</strain>
    </source>
</reference>
<evidence type="ECO:0000313" key="1">
    <source>
        <dbReference type="EMBL" id="VFU64306.1"/>
    </source>
</evidence>